<reference evidence="4 5" key="2">
    <citation type="journal article" date="2019" name="G3 (Bethesda)">
        <title>Hybrid Assembly of the Genome of the Entomopathogenic Nematode Steinernema carpocapsae Identifies the X-Chromosome.</title>
        <authorList>
            <person name="Serra L."/>
            <person name="Macchietto M."/>
            <person name="Macias-Munoz A."/>
            <person name="McGill C.J."/>
            <person name="Rodriguez I.M."/>
            <person name="Rodriguez B."/>
            <person name="Murad R."/>
            <person name="Mortazavi A."/>
        </authorList>
    </citation>
    <scope>NUCLEOTIDE SEQUENCE [LARGE SCALE GENOMIC DNA]</scope>
    <source>
        <strain evidence="4 5">ALL</strain>
    </source>
</reference>
<feature type="chain" id="PRO_5020767460" evidence="3">
    <location>
        <begin position="25"/>
        <end position="179"/>
    </location>
</feature>
<reference evidence="4 5" key="1">
    <citation type="journal article" date="2015" name="Genome Biol.">
        <title>Comparative genomics of Steinernema reveals deeply conserved gene regulatory networks.</title>
        <authorList>
            <person name="Dillman A.R."/>
            <person name="Macchietto M."/>
            <person name="Porter C.F."/>
            <person name="Rogers A."/>
            <person name="Williams B."/>
            <person name="Antoshechkin I."/>
            <person name="Lee M.M."/>
            <person name="Goodwin Z."/>
            <person name="Lu X."/>
            <person name="Lewis E.E."/>
            <person name="Goodrich-Blair H."/>
            <person name="Stock S.P."/>
            <person name="Adams B.J."/>
            <person name="Sternberg P.W."/>
            <person name="Mortazavi A."/>
        </authorList>
    </citation>
    <scope>NUCLEOTIDE SEQUENCE [LARGE SCALE GENOMIC DNA]</scope>
    <source>
        <strain evidence="4 5">ALL</strain>
    </source>
</reference>
<feature type="compositionally biased region" description="Polar residues" evidence="1">
    <location>
        <begin position="48"/>
        <end position="74"/>
    </location>
</feature>
<dbReference type="Proteomes" id="UP000298663">
    <property type="component" value="Unassembled WGS sequence"/>
</dbReference>
<feature type="region of interest" description="Disordered" evidence="1">
    <location>
        <begin position="43"/>
        <end position="115"/>
    </location>
</feature>
<accession>A0A4V6A6U4</accession>
<evidence type="ECO:0000256" key="2">
    <source>
        <dbReference type="SAM" id="Phobius"/>
    </source>
</evidence>
<name>A0A4V6A6U4_STECR</name>
<evidence type="ECO:0000256" key="3">
    <source>
        <dbReference type="SAM" id="SignalP"/>
    </source>
</evidence>
<keyword evidence="5" id="KW-1185">Reference proteome</keyword>
<proteinExistence type="predicted"/>
<feature type="compositionally biased region" description="Low complexity" evidence="1">
    <location>
        <begin position="76"/>
        <end position="104"/>
    </location>
</feature>
<gene>
    <name evidence="4" type="ORF">L596_010259</name>
</gene>
<evidence type="ECO:0000256" key="1">
    <source>
        <dbReference type="SAM" id="MobiDB-lite"/>
    </source>
</evidence>
<organism evidence="4 5">
    <name type="scientific">Steinernema carpocapsae</name>
    <name type="common">Entomopathogenic nematode</name>
    <dbReference type="NCBI Taxonomy" id="34508"/>
    <lineage>
        <taxon>Eukaryota</taxon>
        <taxon>Metazoa</taxon>
        <taxon>Ecdysozoa</taxon>
        <taxon>Nematoda</taxon>
        <taxon>Chromadorea</taxon>
        <taxon>Rhabditida</taxon>
        <taxon>Tylenchina</taxon>
        <taxon>Panagrolaimomorpha</taxon>
        <taxon>Strongyloidoidea</taxon>
        <taxon>Steinernematidae</taxon>
        <taxon>Steinernema</taxon>
    </lineage>
</organism>
<keyword evidence="2" id="KW-1133">Transmembrane helix</keyword>
<feature type="transmembrane region" description="Helical" evidence="2">
    <location>
        <begin position="158"/>
        <end position="178"/>
    </location>
</feature>
<comment type="caution">
    <text evidence="4">The sequence shown here is derived from an EMBL/GenBank/DDBJ whole genome shotgun (WGS) entry which is preliminary data.</text>
</comment>
<dbReference type="AlphaFoldDB" id="A0A4V6A6U4"/>
<keyword evidence="2" id="KW-0812">Transmembrane</keyword>
<evidence type="ECO:0000313" key="4">
    <source>
        <dbReference type="EMBL" id="TKR96205.1"/>
    </source>
</evidence>
<evidence type="ECO:0000313" key="5">
    <source>
        <dbReference type="Proteomes" id="UP000298663"/>
    </source>
</evidence>
<dbReference type="STRING" id="34508.A0A4V6A6U4"/>
<protein>
    <submittedName>
        <fullName evidence="4">Uncharacterized protein</fullName>
    </submittedName>
</protein>
<sequence>MRSLTVISISALIVCLLALAPVDAKPVKRATNELSNKAVFSKVKRESNVTSVDDSANATDINDPGSLTSETVNLITAMSTDSPSPSPSTSEASESLASEGSPPSTGSTFRTSEAANSTPAAVLTFTMPTLNSTASEAESNSTTTITTAPETTEGKVKFAIALILLIALFGILIFDCVCF</sequence>
<keyword evidence="3" id="KW-0732">Signal</keyword>
<feature type="signal peptide" evidence="3">
    <location>
        <begin position="1"/>
        <end position="24"/>
    </location>
</feature>
<dbReference type="EMBL" id="AZBU02000002">
    <property type="protein sequence ID" value="TKR96205.1"/>
    <property type="molecule type" value="Genomic_DNA"/>
</dbReference>
<feature type="compositionally biased region" description="Polar residues" evidence="1">
    <location>
        <begin position="105"/>
        <end position="115"/>
    </location>
</feature>
<keyword evidence="2" id="KW-0472">Membrane</keyword>